<feature type="compositionally biased region" description="Basic and acidic residues" evidence="1">
    <location>
        <begin position="47"/>
        <end position="56"/>
    </location>
</feature>
<feature type="region of interest" description="Disordered" evidence="1">
    <location>
        <begin position="41"/>
        <end position="61"/>
    </location>
</feature>
<feature type="compositionally biased region" description="Polar residues" evidence="1">
    <location>
        <begin position="174"/>
        <end position="184"/>
    </location>
</feature>
<dbReference type="Proteomes" id="UP000271974">
    <property type="component" value="Unassembled WGS sequence"/>
</dbReference>
<comment type="caution">
    <text evidence="2">The sequence shown here is derived from an EMBL/GenBank/DDBJ whole genome shotgun (WGS) entry which is preliminary data.</text>
</comment>
<proteinExistence type="predicted"/>
<dbReference type="AlphaFoldDB" id="A0A433U6V0"/>
<feature type="region of interest" description="Disordered" evidence="1">
    <location>
        <begin position="150"/>
        <end position="376"/>
    </location>
</feature>
<dbReference type="EMBL" id="RQTK01000052">
    <property type="protein sequence ID" value="RUS89576.1"/>
    <property type="molecule type" value="Genomic_DNA"/>
</dbReference>
<feature type="compositionally biased region" description="Acidic residues" evidence="1">
    <location>
        <begin position="318"/>
        <end position="334"/>
    </location>
</feature>
<dbReference type="OrthoDB" id="10592093at2759"/>
<feature type="compositionally biased region" description="Low complexity" evidence="1">
    <location>
        <begin position="209"/>
        <end position="219"/>
    </location>
</feature>
<sequence>MRKSLQRAIPGAMSLPDVMMLDTGRAGEQLSLPDIAKAQSFAGRVSHSHDQPHDTDQPSGHSSDCPYCCQAVYPIMPINFLSDSSCSECIREREVKAEQEALRVKVMRSLPASRKFGAVVSSSVDGEGEEEGAQRNASFCESHRAAVLSSLPEDGCRPEGDTSAHPTSERAAPSSGSDAISSRPGSLCHKHADEASRSSSKADDKRASGEPSSLTSKSSSGRRGEHPPLKSMSSSSSGRSADAPHAPHAQGHRKLAGDTPRLSSSLRSSSAGSSVKSKLPLQQSSSLDVPTRNSRPSSPADMIHLRRPKSHAGVNNNDDYDDDDRSDESNDDGDCTGLLPSTLRTETTTDDFGFSSMPSNPTETMLVSEPAAQQQNCREEIRQGFPGTQTEVLPGAVWRQREIWHGKSREILGRRVWSPAARCKEEQQGGSVVWPRPVQGAQPRDGGDAKQSQSAQGRGGVRGGTSRGRDFCGQ</sequence>
<evidence type="ECO:0000256" key="1">
    <source>
        <dbReference type="SAM" id="MobiDB-lite"/>
    </source>
</evidence>
<name>A0A433U6V0_ELYCH</name>
<feature type="compositionally biased region" description="Gly residues" evidence="1">
    <location>
        <begin position="457"/>
        <end position="466"/>
    </location>
</feature>
<accession>A0A433U6V0</accession>
<gene>
    <name evidence="2" type="ORF">EGW08_002694</name>
</gene>
<reference evidence="2 3" key="1">
    <citation type="submission" date="2019-01" db="EMBL/GenBank/DDBJ databases">
        <title>A draft genome assembly of the solar-powered sea slug Elysia chlorotica.</title>
        <authorList>
            <person name="Cai H."/>
            <person name="Li Q."/>
            <person name="Fang X."/>
            <person name="Li J."/>
            <person name="Curtis N.E."/>
            <person name="Altenburger A."/>
            <person name="Shibata T."/>
            <person name="Feng M."/>
            <person name="Maeda T."/>
            <person name="Schwartz J.A."/>
            <person name="Shigenobu S."/>
            <person name="Lundholm N."/>
            <person name="Nishiyama T."/>
            <person name="Yang H."/>
            <person name="Hasebe M."/>
            <person name="Li S."/>
            <person name="Pierce S.K."/>
            <person name="Wang J."/>
        </authorList>
    </citation>
    <scope>NUCLEOTIDE SEQUENCE [LARGE SCALE GENOMIC DNA]</scope>
    <source>
        <strain evidence="2">EC2010</strain>
        <tissue evidence="2">Whole organism of an adult</tissue>
    </source>
</reference>
<organism evidence="2 3">
    <name type="scientific">Elysia chlorotica</name>
    <name type="common">Eastern emerald elysia</name>
    <name type="synonym">Sea slug</name>
    <dbReference type="NCBI Taxonomy" id="188477"/>
    <lineage>
        <taxon>Eukaryota</taxon>
        <taxon>Metazoa</taxon>
        <taxon>Spiralia</taxon>
        <taxon>Lophotrochozoa</taxon>
        <taxon>Mollusca</taxon>
        <taxon>Gastropoda</taxon>
        <taxon>Heterobranchia</taxon>
        <taxon>Euthyneura</taxon>
        <taxon>Panpulmonata</taxon>
        <taxon>Sacoglossa</taxon>
        <taxon>Placobranchoidea</taxon>
        <taxon>Plakobranchidae</taxon>
        <taxon>Elysia</taxon>
    </lineage>
</organism>
<keyword evidence="3" id="KW-1185">Reference proteome</keyword>
<feature type="compositionally biased region" description="Basic and acidic residues" evidence="1">
    <location>
        <begin position="190"/>
        <end position="208"/>
    </location>
</feature>
<feature type="compositionally biased region" description="Low complexity" evidence="1">
    <location>
        <begin position="231"/>
        <end position="240"/>
    </location>
</feature>
<feature type="region of interest" description="Disordered" evidence="1">
    <location>
        <begin position="424"/>
        <end position="474"/>
    </location>
</feature>
<evidence type="ECO:0000313" key="3">
    <source>
        <dbReference type="Proteomes" id="UP000271974"/>
    </source>
</evidence>
<feature type="compositionally biased region" description="Polar residues" evidence="1">
    <location>
        <begin position="356"/>
        <end position="376"/>
    </location>
</feature>
<protein>
    <submittedName>
        <fullName evidence="2">Uncharacterized protein</fullName>
    </submittedName>
</protein>
<evidence type="ECO:0000313" key="2">
    <source>
        <dbReference type="EMBL" id="RUS89576.1"/>
    </source>
</evidence>
<feature type="compositionally biased region" description="Low complexity" evidence="1">
    <location>
        <begin position="263"/>
        <end position="287"/>
    </location>
</feature>